<evidence type="ECO:0000313" key="1">
    <source>
        <dbReference type="EMBL" id="MEX5285985.1"/>
    </source>
</evidence>
<comment type="caution">
    <text evidence="1">The sequence shown here is derived from an EMBL/GenBank/DDBJ whole genome shotgun (WGS) entry which is preliminary data.</text>
</comment>
<gene>
    <name evidence="1" type="ORF">QCO44_10155</name>
</gene>
<protein>
    <submittedName>
        <fullName evidence="1">Uncharacterized protein</fullName>
    </submittedName>
</protein>
<keyword evidence="2" id="KW-1185">Reference proteome</keyword>
<sequence length="48" mass="5323">MVIETSEKLHLLGASAMVDEIVEDEHIDAIYTGQGIERGMNGRRQVLP</sequence>
<reference evidence="1 2" key="1">
    <citation type="submission" date="2023-04" db="EMBL/GenBank/DDBJ databases">
        <title>Genome Sequence of Selenomonas sputigena ATCC 33150.</title>
        <authorList>
            <person name="Miller D.P."/>
            <person name="Anvari S."/>
            <person name="Polson S.W."/>
            <person name="Macdonald M."/>
            <person name="Mcdowell J.V."/>
        </authorList>
    </citation>
    <scope>NUCLEOTIDE SEQUENCE [LARGE SCALE GENOMIC DNA]</scope>
    <source>
        <strain evidence="1 2">ATCC 33150</strain>
    </source>
</reference>
<name>A0ABV3X849_9FIRM</name>
<evidence type="ECO:0000313" key="2">
    <source>
        <dbReference type="Proteomes" id="UP001559623"/>
    </source>
</evidence>
<dbReference type="EMBL" id="JARVLH010000007">
    <property type="protein sequence ID" value="MEX5285985.1"/>
    <property type="molecule type" value="Genomic_DNA"/>
</dbReference>
<dbReference type="Proteomes" id="UP001559623">
    <property type="component" value="Unassembled WGS sequence"/>
</dbReference>
<accession>A0ABV3X849</accession>
<proteinExistence type="predicted"/>
<dbReference type="RefSeq" id="WP_368847706.1">
    <property type="nucleotide sequence ID" value="NZ_CP194411.1"/>
</dbReference>
<organism evidence="1 2">
    <name type="scientific">Selenomonas sputigena</name>
    <dbReference type="NCBI Taxonomy" id="69823"/>
    <lineage>
        <taxon>Bacteria</taxon>
        <taxon>Bacillati</taxon>
        <taxon>Bacillota</taxon>
        <taxon>Negativicutes</taxon>
        <taxon>Selenomonadales</taxon>
        <taxon>Selenomonadaceae</taxon>
        <taxon>Selenomonas</taxon>
    </lineage>
</organism>